<evidence type="ECO:0000256" key="3">
    <source>
        <dbReference type="ARBA" id="ARBA00023239"/>
    </source>
</evidence>
<evidence type="ECO:0000256" key="2">
    <source>
        <dbReference type="ARBA" id="ARBA00022729"/>
    </source>
</evidence>
<comment type="caution">
    <text evidence="6">The sequence shown here is derived from an EMBL/GenBank/DDBJ whole genome shotgun (WGS) entry which is preliminary data.</text>
</comment>
<dbReference type="Pfam" id="PF00544">
    <property type="entry name" value="Pectate_lyase_4"/>
    <property type="match status" value="1"/>
</dbReference>
<dbReference type="GO" id="GO:0005576">
    <property type="term" value="C:extracellular region"/>
    <property type="evidence" value="ECO:0007669"/>
    <property type="project" value="UniProtKB-SubCell"/>
</dbReference>
<keyword evidence="2" id="KW-0732">Signal</keyword>
<evidence type="ECO:0000313" key="7">
    <source>
        <dbReference type="Proteomes" id="UP000288725"/>
    </source>
</evidence>
<dbReference type="AlphaFoldDB" id="A0A444RM94"/>
<organism evidence="6 7">
    <name type="scientific">Verticillium dahliae</name>
    <name type="common">Verticillium wilt</name>
    <dbReference type="NCBI Taxonomy" id="27337"/>
    <lineage>
        <taxon>Eukaryota</taxon>
        <taxon>Fungi</taxon>
        <taxon>Dikarya</taxon>
        <taxon>Ascomycota</taxon>
        <taxon>Pezizomycotina</taxon>
        <taxon>Sordariomycetes</taxon>
        <taxon>Hypocreomycetidae</taxon>
        <taxon>Glomerellales</taxon>
        <taxon>Plectosphaerellaceae</taxon>
        <taxon>Verticillium</taxon>
    </lineage>
</organism>
<reference evidence="6 7" key="1">
    <citation type="submission" date="2018-12" db="EMBL/GenBank/DDBJ databases">
        <title>Genome of Verticillium dahliae isolate Getta Getta.</title>
        <authorList>
            <person name="Gardiner D.M."/>
        </authorList>
    </citation>
    <scope>NUCLEOTIDE SEQUENCE [LARGE SCALE GENOMIC DNA]</scope>
    <source>
        <strain evidence="6 7">Getta Getta</strain>
    </source>
</reference>
<feature type="domain" description="Pectate lyase" evidence="5">
    <location>
        <begin position="149"/>
        <end position="323"/>
    </location>
</feature>
<gene>
    <name evidence="6" type="ORF">VDGE_07241</name>
</gene>
<dbReference type="SMART" id="SM00656">
    <property type="entry name" value="Amb_all"/>
    <property type="match status" value="1"/>
</dbReference>
<comment type="subcellular location">
    <subcellularLocation>
        <location evidence="4">Secreted</location>
    </subcellularLocation>
</comment>
<evidence type="ECO:0000256" key="1">
    <source>
        <dbReference type="ARBA" id="ARBA00010980"/>
    </source>
</evidence>
<proteinExistence type="inferred from homology"/>
<dbReference type="InterPro" id="IPR002022">
    <property type="entry name" value="Pec_lyase"/>
</dbReference>
<accession>A0A444RM94</accession>
<keyword evidence="3 4" id="KW-0456">Lyase</keyword>
<evidence type="ECO:0000313" key="6">
    <source>
        <dbReference type="EMBL" id="RXG42257.1"/>
    </source>
</evidence>
<evidence type="ECO:0000256" key="4">
    <source>
        <dbReference type="RuleBase" id="RU361173"/>
    </source>
</evidence>
<name>A0A444RM94_VERDA</name>
<dbReference type="EMBL" id="RSDZ01000143">
    <property type="protein sequence ID" value="RXG42257.1"/>
    <property type="molecule type" value="Genomic_DNA"/>
</dbReference>
<dbReference type="Gene3D" id="3.40.50.1820">
    <property type="entry name" value="alpha/beta hydrolase"/>
    <property type="match status" value="1"/>
</dbReference>
<comment type="similarity">
    <text evidence="1 4">Belongs to the polysaccharide lyase 1 family.</text>
</comment>
<dbReference type="Gene3D" id="2.160.20.10">
    <property type="entry name" value="Single-stranded right-handed beta-helix, Pectin lyase-like"/>
    <property type="match status" value="1"/>
</dbReference>
<dbReference type="Proteomes" id="UP000288725">
    <property type="component" value="Chromosome 5"/>
</dbReference>
<dbReference type="PANTHER" id="PTHR31683">
    <property type="entry name" value="PECTATE LYASE 18-RELATED"/>
    <property type="match status" value="1"/>
</dbReference>
<dbReference type="SUPFAM" id="SSF51126">
    <property type="entry name" value="Pectin lyase-like"/>
    <property type="match status" value="1"/>
</dbReference>
<keyword evidence="4" id="KW-0964">Secreted</keyword>
<dbReference type="InterPro" id="IPR029058">
    <property type="entry name" value="AB_hydrolase_fold"/>
</dbReference>
<dbReference type="GO" id="GO:0030570">
    <property type="term" value="F:pectate lyase activity"/>
    <property type="evidence" value="ECO:0007669"/>
    <property type="project" value="InterPro"/>
</dbReference>
<dbReference type="InterPro" id="IPR045032">
    <property type="entry name" value="PEL"/>
</dbReference>
<dbReference type="PANTHER" id="PTHR31683:SF18">
    <property type="entry name" value="PECTATE LYASE 21-RELATED"/>
    <property type="match status" value="1"/>
</dbReference>
<sequence>MATEGHTLAEREARGLKGGIIAIVYIACGLATQKGVSILEAGGGEWFSLQFHDVKENTLPLKLEAVATAFYNDIEDGLRDGAVALLSEQSKRPFTDVVDFLASDLEIPKIYVVCKNDNAVPFAFQQFMAQASGAEIVELDCGHSPFLREEERRQIVDLIIGVSHASGRHVIKVQGRITITPFGKEVRVSSDKTIVGIGSTGQIYQGGFAIHGVRNVIIRNLKIGNTPMTTENDYDGIQSDTTSNIWIDHCLLENGGDGLLNLRKDTTFFTVSNNIFRNHDKAFGIGWTENVVARGTIHHNWFDRTNQRNPSADNLAQSPPHSDMLLLHLLALFWVLLADPVAGRIAADHTLFLEHSNSTETQPALANATALAVQKRDDRGYYRPPKHWNNYNPWPPQYWKWGFLNCKNVLELDKRPTATCEYYFENCPGDTHISFTVSIEPNGETNPNWCAVFYDYIADECGSPRIHWTRCNTHFMSNLDGYDGISVDFDFTPNFPVEKFNDGCIEAAVRRATCDVQLEHVTMANGGCVFVGSCENNVDPFK</sequence>
<dbReference type="SUPFAM" id="SSF53474">
    <property type="entry name" value="alpha/beta-Hydrolases"/>
    <property type="match status" value="1"/>
</dbReference>
<dbReference type="GO" id="GO:0000272">
    <property type="term" value="P:polysaccharide catabolic process"/>
    <property type="evidence" value="ECO:0007669"/>
    <property type="project" value="UniProtKB-KW"/>
</dbReference>
<protein>
    <recommendedName>
        <fullName evidence="5">Pectate lyase domain-containing protein</fullName>
    </recommendedName>
</protein>
<keyword evidence="4" id="KW-0624">Polysaccharide degradation</keyword>
<dbReference type="InterPro" id="IPR011050">
    <property type="entry name" value="Pectin_lyase_fold/virulence"/>
</dbReference>
<keyword evidence="4" id="KW-0119">Carbohydrate metabolism</keyword>
<evidence type="ECO:0000259" key="5">
    <source>
        <dbReference type="SMART" id="SM00656"/>
    </source>
</evidence>
<dbReference type="InterPro" id="IPR012334">
    <property type="entry name" value="Pectin_lyas_fold"/>
</dbReference>